<sequence>MWLSTGWLGRDWREWSGAKCRVGALHSRAAHAERLR</sequence>
<accession>A0A8S8ZIT3</accession>
<reference evidence="1 2" key="1">
    <citation type="submission" date="2017-07" db="EMBL/GenBank/DDBJ databases">
        <title>Genome sequence of the Sordaria macrospora wild type strain R19027.</title>
        <authorList>
            <person name="Nowrousian M."/>
            <person name="Teichert I."/>
            <person name="Kueck U."/>
        </authorList>
    </citation>
    <scope>NUCLEOTIDE SEQUENCE [LARGE SCALE GENOMIC DNA]</scope>
    <source>
        <strain evidence="1 2">R19027</strain>
        <tissue evidence="1">Mycelium</tissue>
    </source>
</reference>
<dbReference type="AlphaFoldDB" id="A0A8S8ZIT3"/>
<name>A0A8S8ZIT3_SORMA</name>
<gene>
    <name evidence="1" type="ORF">SMACR_12869</name>
</gene>
<dbReference type="EMBL" id="NMPR01000116">
    <property type="protein sequence ID" value="KAA8630033.1"/>
    <property type="molecule type" value="Genomic_DNA"/>
</dbReference>
<comment type="caution">
    <text evidence="1">The sequence shown here is derived from an EMBL/GenBank/DDBJ whole genome shotgun (WGS) entry which is preliminary data.</text>
</comment>
<evidence type="ECO:0000313" key="1">
    <source>
        <dbReference type="EMBL" id="KAA8630033.1"/>
    </source>
</evidence>
<evidence type="ECO:0000313" key="2">
    <source>
        <dbReference type="Proteomes" id="UP000433876"/>
    </source>
</evidence>
<dbReference type="Proteomes" id="UP000433876">
    <property type="component" value="Unassembled WGS sequence"/>
</dbReference>
<proteinExistence type="predicted"/>
<protein>
    <submittedName>
        <fullName evidence="1">Uncharacterized protein</fullName>
    </submittedName>
</protein>
<organism evidence="1 2">
    <name type="scientific">Sordaria macrospora</name>
    <dbReference type="NCBI Taxonomy" id="5147"/>
    <lineage>
        <taxon>Eukaryota</taxon>
        <taxon>Fungi</taxon>
        <taxon>Dikarya</taxon>
        <taxon>Ascomycota</taxon>
        <taxon>Pezizomycotina</taxon>
        <taxon>Sordariomycetes</taxon>
        <taxon>Sordariomycetidae</taxon>
        <taxon>Sordariales</taxon>
        <taxon>Sordariaceae</taxon>
        <taxon>Sordaria</taxon>
    </lineage>
</organism>